<evidence type="ECO:0000313" key="6">
    <source>
        <dbReference type="EMBL" id="CAF4146742.1"/>
    </source>
</evidence>
<dbReference type="Proteomes" id="UP000663825">
    <property type="component" value="Unassembled WGS sequence"/>
</dbReference>
<dbReference type="EMBL" id="CAJOBR010000494">
    <property type="protein sequence ID" value="CAF4515743.1"/>
    <property type="molecule type" value="Genomic_DNA"/>
</dbReference>
<dbReference type="Proteomes" id="UP000663851">
    <property type="component" value="Unassembled WGS sequence"/>
</dbReference>
<dbReference type="EMBL" id="CAJNYV010000858">
    <property type="protein sequence ID" value="CAF3390398.1"/>
    <property type="molecule type" value="Genomic_DNA"/>
</dbReference>
<evidence type="ECO:0000313" key="3">
    <source>
        <dbReference type="EMBL" id="CAF3450533.1"/>
    </source>
</evidence>
<evidence type="ECO:0000313" key="5">
    <source>
        <dbReference type="EMBL" id="CAF3666006.1"/>
    </source>
</evidence>
<name>A0A817M4A4_9BILA</name>
<dbReference type="EMBL" id="CAJOBS010000209">
    <property type="protein sequence ID" value="CAF4524331.1"/>
    <property type="molecule type" value="Genomic_DNA"/>
</dbReference>
<dbReference type="Proteomes" id="UP000663833">
    <property type="component" value="Unassembled WGS sequence"/>
</dbReference>
<dbReference type="Proteomes" id="UP000663848">
    <property type="component" value="Unassembled WGS sequence"/>
</dbReference>
<dbReference type="Proteomes" id="UP000663872">
    <property type="component" value="Unassembled WGS sequence"/>
</dbReference>
<proteinExistence type="predicted"/>
<dbReference type="Proteomes" id="UP000663862">
    <property type="component" value="Unassembled WGS sequence"/>
</dbReference>
<organism evidence="1 10">
    <name type="scientific">Rotaria socialis</name>
    <dbReference type="NCBI Taxonomy" id="392032"/>
    <lineage>
        <taxon>Eukaryota</taxon>
        <taxon>Metazoa</taxon>
        <taxon>Spiralia</taxon>
        <taxon>Gnathifera</taxon>
        <taxon>Rotifera</taxon>
        <taxon>Eurotatoria</taxon>
        <taxon>Bdelloidea</taxon>
        <taxon>Philodinida</taxon>
        <taxon>Philodinidae</taxon>
        <taxon>Rotaria</taxon>
    </lineage>
</organism>
<dbReference type="Proteomes" id="UP000663838">
    <property type="component" value="Unassembled WGS sequence"/>
</dbReference>
<evidence type="ECO:0000313" key="2">
    <source>
        <dbReference type="EMBL" id="CAF3390398.1"/>
    </source>
</evidence>
<dbReference type="Proteomes" id="UP000663865">
    <property type="component" value="Unassembled WGS sequence"/>
</dbReference>
<dbReference type="Proteomes" id="UP000663869">
    <property type="component" value="Unassembled WGS sequence"/>
</dbReference>
<dbReference type="EMBL" id="CAJNXB010000574">
    <property type="protein sequence ID" value="CAF3071239.1"/>
    <property type="molecule type" value="Genomic_DNA"/>
</dbReference>
<protein>
    <submittedName>
        <fullName evidence="1">Uncharacterized protein</fullName>
    </submittedName>
</protein>
<dbReference type="EMBL" id="CAJOBQ010000792">
    <property type="protein sequence ID" value="CAF4418341.1"/>
    <property type="molecule type" value="Genomic_DNA"/>
</dbReference>
<gene>
    <name evidence="5" type="ORF">FME351_LOCUS25377</name>
    <name evidence="3" type="ORF">GRG538_LOCUS14180</name>
    <name evidence="6" type="ORF">HFQ381_LOCUS4096</name>
    <name evidence="2" type="ORF">KIK155_LOCUS7145</name>
    <name evidence="4" type="ORF">LUA448_LOCUS26836</name>
    <name evidence="8" type="ORF">QYT958_LOCUS5822</name>
    <name evidence="1" type="ORF">TIS948_LOCUS5101</name>
    <name evidence="9" type="ORF">TOA249_LOCUS5247</name>
    <name evidence="7" type="ORF">TSG867_LOCUS14317</name>
</gene>
<dbReference type="EMBL" id="CAJNYU010003362">
    <property type="protein sequence ID" value="CAF3666006.1"/>
    <property type="molecule type" value="Genomic_DNA"/>
</dbReference>
<comment type="caution">
    <text evidence="1">The sequence shown here is derived from an EMBL/GenBank/DDBJ whole genome shotgun (WGS) entry which is preliminary data.</text>
</comment>
<dbReference type="AlphaFoldDB" id="A0A817M4A4"/>
<accession>A0A817M4A4</accession>
<sequence length="169" mass="19320">MSDLEFIRSVLYSKSIDSSNVKPYTGLHFNKGGDLILSTPSLESYRVNKDPIYRYEGIISDHPPKDVDHRIVSYKALENRRYQSLRVKQPVPHYVTRIYEERFGAVISPRVEPSKTVRADKEPGYQIIVEPVANQDQTMISQRFNKLSPFVTETGNNPIPNHLLSETAA</sequence>
<evidence type="ECO:0000313" key="9">
    <source>
        <dbReference type="EMBL" id="CAF4524331.1"/>
    </source>
</evidence>
<evidence type="ECO:0000313" key="7">
    <source>
        <dbReference type="EMBL" id="CAF4418341.1"/>
    </source>
</evidence>
<dbReference type="OrthoDB" id="9974819at2759"/>
<evidence type="ECO:0000313" key="4">
    <source>
        <dbReference type="EMBL" id="CAF3528458.1"/>
    </source>
</evidence>
<evidence type="ECO:0000313" key="8">
    <source>
        <dbReference type="EMBL" id="CAF4515743.1"/>
    </source>
</evidence>
<dbReference type="EMBL" id="CAJNYD010003609">
    <property type="protein sequence ID" value="CAF3528458.1"/>
    <property type="molecule type" value="Genomic_DNA"/>
</dbReference>
<evidence type="ECO:0000313" key="1">
    <source>
        <dbReference type="EMBL" id="CAF3071239.1"/>
    </source>
</evidence>
<dbReference type="EMBL" id="CAJOBO010000157">
    <property type="protein sequence ID" value="CAF4146742.1"/>
    <property type="molecule type" value="Genomic_DNA"/>
</dbReference>
<evidence type="ECO:0000313" key="10">
    <source>
        <dbReference type="Proteomes" id="UP000663825"/>
    </source>
</evidence>
<dbReference type="EMBL" id="CAJNYT010002181">
    <property type="protein sequence ID" value="CAF3450533.1"/>
    <property type="molecule type" value="Genomic_DNA"/>
</dbReference>
<reference evidence="1" key="1">
    <citation type="submission" date="2021-02" db="EMBL/GenBank/DDBJ databases">
        <authorList>
            <person name="Nowell W R."/>
        </authorList>
    </citation>
    <scope>NUCLEOTIDE SEQUENCE</scope>
</reference>